<dbReference type="EMBL" id="BPMS01000034">
    <property type="protein sequence ID" value="GIZ90798.1"/>
    <property type="molecule type" value="Genomic_DNA"/>
</dbReference>
<gene>
    <name evidence="2" type="ORF">KAM435_41250</name>
    <name evidence="3" type="ORF">KAM436_41250</name>
</gene>
<name>A0AA37CIL5_AQUAC</name>
<sequence>MRFRARRSIAISTLILAMLMAWVGHVFASAYGGSGAGTQTMDHDHVHAGEVDAVQSVQSSLLPHGHGPVTADHVHETPYLMALMRLPGVAPASLRLEIEQHFLPSAVLTPPDRPPRSFPSF</sequence>
<proteinExistence type="predicted"/>
<dbReference type="Proteomes" id="UP000887212">
    <property type="component" value="Unassembled WGS sequence"/>
</dbReference>
<evidence type="ECO:0000313" key="5">
    <source>
        <dbReference type="Proteomes" id="UP000887228"/>
    </source>
</evidence>
<accession>A0AA37CIL5</accession>
<evidence type="ECO:0000313" key="2">
    <source>
        <dbReference type="EMBL" id="GIZ90798.1"/>
    </source>
</evidence>
<evidence type="ECO:0000256" key="1">
    <source>
        <dbReference type="SAM" id="SignalP"/>
    </source>
</evidence>
<comment type="caution">
    <text evidence="2">The sequence shown here is derived from an EMBL/GenBank/DDBJ whole genome shotgun (WGS) entry which is preliminary data.</text>
</comment>
<keyword evidence="1" id="KW-0732">Signal</keyword>
<dbReference type="EMBL" id="BPMT01000032">
    <property type="protein sequence ID" value="GIZ95157.1"/>
    <property type="molecule type" value="Genomic_DNA"/>
</dbReference>
<organism evidence="2 4">
    <name type="scientific">Aquipseudomonas alcaligenes</name>
    <name type="common">Pseudomonas alcaligenes</name>
    <dbReference type="NCBI Taxonomy" id="43263"/>
    <lineage>
        <taxon>Bacteria</taxon>
        <taxon>Pseudomonadati</taxon>
        <taxon>Pseudomonadota</taxon>
        <taxon>Gammaproteobacteria</taxon>
        <taxon>Pseudomonadales</taxon>
        <taxon>Pseudomonadaceae</taxon>
        <taxon>Aquipseudomonas</taxon>
    </lineage>
</organism>
<protein>
    <submittedName>
        <fullName evidence="2">Uncharacterized protein</fullName>
    </submittedName>
</protein>
<evidence type="ECO:0000313" key="3">
    <source>
        <dbReference type="EMBL" id="GIZ95157.1"/>
    </source>
</evidence>
<dbReference type="AlphaFoldDB" id="A0AA37CIL5"/>
<dbReference type="Proteomes" id="UP000887228">
    <property type="component" value="Unassembled WGS sequence"/>
</dbReference>
<reference evidence="2 5" key="1">
    <citation type="submission" date="2021-07" db="EMBL/GenBank/DDBJ databases">
        <title>Whole genome sequencing of carbapenem-resistant Pseudomonas spp. isolated in Japan.</title>
        <authorList>
            <person name="Suzuki M."/>
            <person name="Maehana S."/>
            <person name="Kitasato H."/>
        </authorList>
    </citation>
    <scope>NUCLEOTIDE SEQUENCE</scope>
    <source>
        <strain evidence="2">KAM435</strain>
        <strain evidence="3 5">KAM436</strain>
    </source>
</reference>
<feature type="chain" id="PRO_5041277589" evidence="1">
    <location>
        <begin position="29"/>
        <end position="121"/>
    </location>
</feature>
<evidence type="ECO:0000313" key="4">
    <source>
        <dbReference type="Proteomes" id="UP000887212"/>
    </source>
</evidence>
<feature type="signal peptide" evidence="1">
    <location>
        <begin position="1"/>
        <end position="28"/>
    </location>
</feature>